<dbReference type="AlphaFoldDB" id="A0A8H8CJR6"/>
<accession>A0A8H8CJR6</accession>
<evidence type="ECO:0000256" key="5">
    <source>
        <dbReference type="ARBA" id="ARBA00022723"/>
    </source>
</evidence>
<reference evidence="12" key="1">
    <citation type="submission" date="2021-02" db="EMBL/GenBank/DDBJ databases">
        <title>Psilocybe cubensis genome.</title>
        <authorList>
            <person name="Mckernan K.J."/>
            <person name="Crawford S."/>
            <person name="Trippe A."/>
            <person name="Kane L.T."/>
            <person name="Mclaughlin S."/>
        </authorList>
    </citation>
    <scope>NUCLEOTIDE SEQUENCE [LARGE SCALE GENOMIC DNA]</scope>
    <source>
        <strain evidence="12">MGC-MH-2018</strain>
    </source>
</reference>
<dbReference type="InterPro" id="IPR036396">
    <property type="entry name" value="Cyt_P450_sf"/>
</dbReference>
<feature type="chain" id="PRO_5034981460" description="Cytochrome P450" evidence="11">
    <location>
        <begin position="26"/>
        <end position="515"/>
    </location>
</feature>
<evidence type="ECO:0000256" key="8">
    <source>
        <dbReference type="ARBA" id="ARBA00023033"/>
    </source>
</evidence>
<feature type="signal peptide" evidence="11">
    <location>
        <begin position="1"/>
        <end position="25"/>
    </location>
</feature>
<dbReference type="GO" id="GO:0004497">
    <property type="term" value="F:monooxygenase activity"/>
    <property type="evidence" value="ECO:0007669"/>
    <property type="project" value="UniProtKB-KW"/>
</dbReference>
<comment type="pathway">
    <text evidence="2">Secondary metabolite biosynthesis.</text>
</comment>
<keyword evidence="5 9" id="KW-0479">Metal-binding</keyword>
<evidence type="ECO:0000256" key="6">
    <source>
        <dbReference type="ARBA" id="ARBA00023002"/>
    </source>
</evidence>
<dbReference type="InterPro" id="IPR017972">
    <property type="entry name" value="Cyt_P450_CS"/>
</dbReference>
<evidence type="ECO:0000256" key="10">
    <source>
        <dbReference type="RuleBase" id="RU000461"/>
    </source>
</evidence>
<evidence type="ECO:0000256" key="4">
    <source>
        <dbReference type="ARBA" id="ARBA00022617"/>
    </source>
</evidence>
<dbReference type="SUPFAM" id="SSF48264">
    <property type="entry name" value="Cytochrome P450"/>
    <property type="match status" value="1"/>
</dbReference>
<name>A0A8H8CJR6_PSICU</name>
<dbReference type="PRINTS" id="PR00463">
    <property type="entry name" value="EP450I"/>
</dbReference>
<gene>
    <name evidence="12" type="ORF">JR316_007646</name>
</gene>
<dbReference type="InterPro" id="IPR050364">
    <property type="entry name" value="Cytochrome_P450_fung"/>
</dbReference>
<dbReference type="Pfam" id="PF00067">
    <property type="entry name" value="p450"/>
    <property type="match status" value="1"/>
</dbReference>
<dbReference type="InterPro" id="IPR001128">
    <property type="entry name" value="Cyt_P450"/>
</dbReference>
<keyword evidence="6 10" id="KW-0560">Oxidoreductase</keyword>
<proteinExistence type="inferred from homology"/>
<dbReference type="Gene3D" id="1.10.630.10">
    <property type="entry name" value="Cytochrome P450"/>
    <property type="match status" value="1"/>
</dbReference>
<dbReference type="PANTHER" id="PTHR46300:SF7">
    <property type="entry name" value="P450, PUTATIVE (EUROFUNG)-RELATED"/>
    <property type="match status" value="1"/>
</dbReference>
<dbReference type="GO" id="GO:0020037">
    <property type="term" value="F:heme binding"/>
    <property type="evidence" value="ECO:0007669"/>
    <property type="project" value="InterPro"/>
</dbReference>
<keyword evidence="4 9" id="KW-0349">Heme</keyword>
<keyword evidence="11" id="KW-0732">Signal</keyword>
<sequence>MALSPLVPATACFLLSLFLWLRNRRVPPRDYPPGPKPVPLLGNVRDLTAKELWLPAAQWAKTYGDVVYLNALGIGLVFLNSPDAASDLLDKRGSIYSDKPALVMAGELCGCKNMVAFTGYGPQMRQQRRLLHKAFGVATIPSYHPLLLSETHTFLRRLVVDPVDYIKHVRRYAGGLTLSVTYGYQPVSNDDQFLELAEECVHILSERIASGGGIWPVDVLPFLQHMPLWMPGAGFKRNAIKWKRKMEEFVDRPYEYMKSSMKSGNYKPSFCSNLLEDTSMQQQEDFEFHLKWSANSMYSASIDTTITVVSHFLLAMILYPETQRKAQAELDSVVGTDRLPTFEDRSQLPYVESIFKEVLRWGVPVPLNLPHRLMEDDIYNDMYIPKGSLVFGNIWAMMRNETMYPDPDTFNPDRFMTKLAPELERKRNPKNYAFGFGRRQCPGMNLVDSSVWLLIASMLATLDVGKAVDEHGKVVEPEIKFENPIFRTPNPFKCDLRPRNQKALSLIKQSEILSS</sequence>
<comment type="caution">
    <text evidence="12">The sequence shown here is derived from an EMBL/GenBank/DDBJ whole genome shotgun (WGS) entry which is preliminary data.</text>
</comment>
<dbReference type="CDD" id="cd11065">
    <property type="entry name" value="CYP64-like"/>
    <property type="match status" value="1"/>
</dbReference>
<comment type="similarity">
    <text evidence="3 10">Belongs to the cytochrome P450 family.</text>
</comment>
<dbReference type="GO" id="GO:0016705">
    <property type="term" value="F:oxidoreductase activity, acting on paired donors, with incorporation or reduction of molecular oxygen"/>
    <property type="evidence" value="ECO:0007669"/>
    <property type="project" value="InterPro"/>
</dbReference>
<dbReference type="InterPro" id="IPR002401">
    <property type="entry name" value="Cyt_P450_E_grp-I"/>
</dbReference>
<dbReference type="OrthoDB" id="2789670at2759"/>
<comment type="cofactor">
    <cofactor evidence="1 9">
        <name>heme</name>
        <dbReference type="ChEBI" id="CHEBI:30413"/>
    </cofactor>
</comment>
<dbReference type="PANTHER" id="PTHR46300">
    <property type="entry name" value="P450, PUTATIVE (EUROFUNG)-RELATED-RELATED"/>
    <property type="match status" value="1"/>
</dbReference>
<feature type="binding site" description="axial binding residue" evidence="9">
    <location>
        <position position="441"/>
    </location>
    <ligand>
        <name>heme</name>
        <dbReference type="ChEBI" id="CHEBI:30413"/>
    </ligand>
    <ligandPart>
        <name>Fe</name>
        <dbReference type="ChEBI" id="CHEBI:18248"/>
    </ligandPart>
</feature>
<keyword evidence="8 10" id="KW-0503">Monooxygenase</keyword>
<organism evidence="12">
    <name type="scientific">Psilocybe cubensis</name>
    <name type="common">Psychedelic mushroom</name>
    <name type="synonym">Stropharia cubensis</name>
    <dbReference type="NCBI Taxonomy" id="181762"/>
    <lineage>
        <taxon>Eukaryota</taxon>
        <taxon>Fungi</taxon>
        <taxon>Dikarya</taxon>
        <taxon>Basidiomycota</taxon>
        <taxon>Agaricomycotina</taxon>
        <taxon>Agaricomycetes</taxon>
        <taxon>Agaricomycetidae</taxon>
        <taxon>Agaricales</taxon>
        <taxon>Agaricineae</taxon>
        <taxon>Strophariaceae</taxon>
        <taxon>Psilocybe</taxon>
    </lineage>
</organism>
<evidence type="ECO:0000256" key="9">
    <source>
        <dbReference type="PIRSR" id="PIRSR602401-1"/>
    </source>
</evidence>
<evidence type="ECO:0000313" key="12">
    <source>
        <dbReference type="EMBL" id="KAG5167299.1"/>
    </source>
</evidence>
<dbReference type="EMBL" id="JAFIQS010000007">
    <property type="protein sequence ID" value="KAG5167299.1"/>
    <property type="molecule type" value="Genomic_DNA"/>
</dbReference>
<evidence type="ECO:0000256" key="2">
    <source>
        <dbReference type="ARBA" id="ARBA00005179"/>
    </source>
</evidence>
<evidence type="ECO:0000256" key="11">
    <source>
        <dbReference type="SAM" id="SignalP"/>
    </source>
</evidence>
<evidence type="ECO:0000256" key="7">
    <source>
        <dbReference type="ARBA" id="ARBA00023004"/>
    </source>
</evidence>
<evidence type="ECO:0000256" key="1">
    <source>
        <dbReference type="ARBA" id="ARBA00001971"/>
    </source>
</evidence>
<keyword evidence="7 9" id="KW-0408">Iron</keyword>
<dbReference type="GO" id="GO:0005506">
    <property type="term" value="F:iron ion binding"/>
    <property type="evidence" value="ECO:0007669"/>
    <property type="project" value="InterPro"/>
</dbReference>
<evidence type="ECO:0008006" key="13">
    <source>
        <dbReference type="Google" id="ProtNLM"/>
    </source>
</evidence>
<dbReference type="PROSITE" id="PS00086">
    <property type="entry name" value="CYTOCHROME_P450"/>
    <property type="match status" value="1"/>
</dbReference>
<protein>
    <recommendedName>
        <fullName evidence="13">Cytochrome P450</fullName>
    </recommendedName>
</protein>
<evidence type="ECO:0000256" key="3">
    <source>
        <dbReference type="ARBA" id="ARBA00010617"/>
    </source>
</evidence>